<evidence type="ECO:0000313" key="2">
    <source>
        <dbReference type="EMBL" id="KFG49033.1"/>
    </source>
</evidence>
<accession>A0A086KXB5</accession>
<dbReference type="Proteomes" id="UP000028837">
    <property type="component" value="Unassembled WGS sequence"/>
</dbReference>
<protein>
    <submittedName>
        <fullName evidence="2">SWI2/SNF2 ISWI-like (AT hook)</fullName>
    </submittedName>
</protein>
<evidence type="ECO:0000313" key="3">
    <source>
        <dbReference type="Proteomes" id="UP000028837"/>
    </source>
</evidence>
<proteinExistence type="predicted"/>
<dbReference type="EMBL" id="AHZU02000055">
    <property type="protein sequence ID" value="KFG49033.1"/>
    <property type="molecule type" value="Genomic_DNA"/>
</dbReference>
<feature type="compositionally biased region" description="Acidic residues" evidence="1">
    <location>
        <begin position="61"/>
        <end position="83"/>
    </location>
</feature>
<comment type="caution">
    <text evidence="2">The sequence shown here is derived from an EMBL/GenBank/DDBJ whole genome shotgun (WGS) entry which is preliminary data.</text>
</comment>
<evidence type="ECO:0000256" key="1">
    <source>
        <dbReference type="SAM" id="MobiDB-lite"/>
    </source>
</evidence>
<feature type="region of interest" description="Disordered" evidence="1">
    <location>
        <begin position="1"/>
        <end position="104"/>
    </location>
</feature>
<feature type="compositionally biased region" description="Low complexity" evidence="1">
    <location>
        <begin position="135"/>
        <end position="144"/>
    </location>
</feature>
<dbReference type="VEuPathDB" id="ToxoDB:TGDOM2_273870A"/>
<reference evidence="2 3" key="1">
    <citation type="submission" date="2014-02" db="EMBL/GenBank/DDBJ databases">
        <authorList>
            <person name="Sibley D."/>
            <person name="Venepally P."/>
            <person name="Karamycheva S."/>
            <person name="Hadjithomas M."/>
            <person name="Khan A."/>
            <person name="Brunk B."/>
            <person name="Roos D."/>
            <person name="Caler E."/>
            <person name="Lorenzi H."/>
        </authorList>
    </citation>
    <scope>NUCLEOTIDE SEQUENCE [LARGE SCALE GENOMIC DNA]</scope>
    <source>
        <strain evidence="2 3">GAB2-2007-GAL-DOM2</strain>
    </source>
</reference>
<feature type="region of interest" description="Disordered" evidence="1">
    <location>
        <begin position="127"/>
        <end position="147"/>
    </location>
</feature>
<feature type="compositionally biased region" description="Low complexity" evidence="1">
    <location>
        <begin position="1"/>
        <end position="11"/>
    </location>
</feature>
<gene>
    <name evidence="2" type="ORF">TGDOM2_273870A</name>
</gene>
<name>A0A086KXB5_TOXGO</name>
<dbReference type="AlphaFoldDB" id="A0A086KXB5"/>
<feature type="compositionally biased region" description="Basic and acidic residues" evidence="1">
    <location>
        <begin position="84"/>
        <end position="102"/>
    </location>
</feature>
<organism evidence="2 3">
    <name type="scientific">Toxoplasma gondii GAB2-2007-GAL-DOM2</name>
    <dbReference type="NCBI Taxonomy" id="1130820"/>
    <lineage>
        <taxon>Eukaryota</taxon>
        <taxon>Sar</taxon>
        <taxon>Alveolata</taxon>
        <taxon>Apicomplexa</taxon>
        <taxon>Conoidasida</taxon>
        <taxon>Coccidia</taxon>
        <taxon>Eucoccidiorida</taxon>
        <taxon>Eimeriorina</taxon>
        <taxon>Sarcocystidae</taxon>
        <taxon>Toxoplasma</taxon>
    </lineage>
</organism>
<sequence length="214" mass="23161">MNTATESSSPPEGEKEKGAASVDMSVAANKPGSVESELSSDRRINVDDLSPGNKPTGDGQETPEAEEEEEDEEEEKEDEEEEGLREGEDETHTFTQAERHSGEYGLANAELEAKLRELLRQADTFSSRIHGGGNAAAPPKKGPGSRVGHEKAVKKQVLSSSSHPIRVTPPFCVVLPLSSAQVRTFVDVTTLSRCLARRVSLLGTPLRRREGLFP</sequence>